<dbReference type="InterPro" id="IPR036271">
    <property type="entry name" value="Tet_transcr_reg_TetR-rel_C_sf"/>
</dbReference>
<protein>
    <recommendedName>
        <fullName evidence="4">HTH-type transcriptional regulator MT1864/Rv1816-like C-terminal domain-containing protein</fullName>
    </recommendedName>
</protein>
<organism evidence="5 6">
    <name type="scientific">Corynebacterium nuruki</name>
    <dbReference type="NCBI Taxonomy" id="1032851"/>
    <lineage>
        <taxon>Bacteria</taxon>
        <taxon>Bacillati</taxon>
        <taxon>Actinomycetota</taxon>
        <taxon>Actinomycetes</taxon>
        <taxon>Mycobacteriales</taxon>
        <taxon>Corynebacteriaceae</taxon>
        <taxon>Corynebacterium</taxon>
    </lineage>
</organism>
<evidence type="ECO:0000256" key="3">
    <source>
        <dbReference type="SAM" id="MobiDB-lite"/>
    </source>
</evidence>
<feature type="region of interest" description="Disordered" evidence="3">
    <location>
        <begin position="169"/>
        <end position="235"/>
    </location>
</feature>
<sequence length="235" mass="24280">MGQAEVEDRVEVELAQGEPLDGGSGPCCGIRVGVRQAGGEGGALGVACMERFVDRQRAAVAAASNGRDALRDQGIAYVRYAAEEPHAFELIFDPTICPPGNPGPGTAELVKENLAMLASCVARAQEEGLFAGSDTAEVSTAMWGTVHGLAHLVNEGHLDLDAAVTCYPPTRERDDRKPSDPGIRSLSSPDGPDRSTAATFSFRGVSTSATSAPARAQAVSRSSSSGPLSSRAGAR</sequence>
<keyword evidence="1" id="KW-0805">Transcription regulation</keyword>
<evidence type="ECO:0000256" key="2">
    <source>
        <dbReference type="ARBA" id="ARBA00023163"/>
    </source>
</evidence>
<feature type="compositionally biased region" description="Basic and acidic residues" evidence="3">
    <location>
        <begin position="170"/>
        <end position="179"/>
    </location>
</feature>
<accession>A0A3D4SWD7</accession>
<evidence type="ECO:0000259" key="4">
    <source>
        <dbReference type="Pfam" id="PF13305"/>
    </source>
</evidence>
<proteinExistence type="predicted"/>
<feature type="domain" description="HTH-type transcriptional regulator MT1864/Rv1816-like C-terminal" evidence="4">
    <location>
        <begin position="70"/>
        <end position="162"/>
    </location>
</feature>
<evidence type="ECO:0000313" key="6">
    <source>
        <dbReference type="Proteomes" id="UP000261739"/>
    </source>
</evidence>
<gene>
    <name evidence="5" type="ORF">DIW82_01160</name>
</gene>
<evidence type="ECO:0000256" key="1">
    <source>
        <dbReference type="ARBA" id="ARBA00023015"/>
    </source>
</evidence>
<feature type="compositionally biased region" description="Low complexity" evidence="3">
    <location>
        <begin position="211"/>
        <end position="235"/>
    </location>
</feature>
<dbReference type="AlphaFoldDB" id="A0A3D4SWD7"/>
<reference evidence="5 6" key="1">
    <citation type="journal article" date="2018" name="Nat. Biotechnol.">
        <title>A standardized bacterial taxonomy based on genome phylogeny substantially revises the tree of life.</title>
        <authorList>
            <person name="Parks D.H."/>
            <person name="Chuvochina M."/>
            <person name="Waite D.W."/>
            <person name="Rinke C."/>
            <person name="Skarshewski A."/>
            <person name="Chaumeil P.A."/>
            <person name="Hugenholtz P."/>
        </authorList>
    </citation>
    <scope>NUCLEOTIDE SEQUENCE [LARGE SCALE GENOMIC DNA]</scope>
    <source>
        <strain evidence="5">UBA11247</strain>
    </source>
</reference>
<dbReference type="Gene3D" id="1.10.357.10">
    <property type="entry name" value="Tetracycline Repressor, domain 2"/>
    <property type="match status" value="1"/>
</dbReference>
<name>A0A3D4SWD7_9CORY</name>
<evidence type="ECO:0000313" key="5">
    <source>
        <dbReference type="EMBL" id="HCT13425.1"/>
    </source>
</evidence>
<dbReference type="InterPro" id="IPR025996">
    <property type="entry name" value="MT1864/Rv1816-like_C"/>
</dbReference>
<dbReference type="SUPFAM" id="SSF48498">
    <property type="entry name" value="Tetracyclin repressor-like, C-terminal domain"/>
    <property type="match status" value="1"/>
</dbReference>
<keyword evidence="2" id="KW-0804">Transcription</keyword>
<feature type="compositionally biased region" description="Polar residues" evidence="3">
    <location>
        <begin position="196"/>
        <end position="210"/>
    </location>
</feature>
<dbReference type="EMBL" id="DQID01000027">
    <property type="protein sequence ID" value="HCT13425.1"/>
    <property type="molecule type" value="Genomic_DNA"/>
</dbReference>
<comment type="caution">
    <text evidence="5">The sequence shown here is derived from an EMBL/GenBank/DDBJ whole genome shotgun (WGS) entry which is preliminary data.</text>
</comment>
<dbReference type="Pfam" id="PF13305">
    <property type="entry name" value="TetR_C_33"/>
    <property type="match status" value="1"/>
</dbReference>
<dbReference type="Proteomes" id="UP000261739">
    <property type="component" value="Unassembled WGS sequence"/>
</dbReference>